<reference evidence="2" key="1">
    <citation type="submission" date="2019-07" db="EMBL/GenBank/DDBJ databases">
        <authorList>
            <person name="Palmer J.M."/>
        </authorList>
    </citation>
    <scope>NUCLEOTIDE SEQUENCE</scope>
    <source>
        <strain evidence="2">PC9</strain>
    </source>
</reference>
<feature type="region of interest" description="Disordered" evidence="1">
    <location>
        <begin position="396"/>
        <end position="421"/>
    </location>
</feature>
<feature type="compositionally biased region" description="Polar residues" evidence="1">
    <location>
        <begin position="277"/>
        <end position="292"/>
    </location>
</feature>
<feature type="compositionally biased region" description="Polar residues" evidence="1">
    <location>
        <begin position="241"/>
        <end position="257"/>
    </location>
</feature>
<feature type="region of interest" description="Disordered" evidence="1">
    <location>
        <begin position="550"/>
        <end position="573"/>
    </location>
</feature>
<dbReference type="Proteomes" id="UP000623687">
    <property type="component" value="Unassembled WGS sequence"/>
</dbReference>
<feature type="region of interest" description="Disordered" evidence="1">
    <location>
        <begin position="489"/>
        <end position="509"/>
    </location>
</feature>
<feature type="compositionally biased region" description="Basic and acidic residues" evidence="1">
    <location>
        <begin position="208"/>
        <end position="226"/>
    </location>
</feature>
<dbReference type="EMBL" id="JACETU010000002">
    <property type="protein sequence ID" value="KAF7436921.1"/>
    <property type="molecule type" value="Genomic_DNA"/>
</dbReference>
<organism evidence="2 3">
    <name type="scientific">Pleurotus ostreatus</name>
    <name type="common">Oyster mushroom</name>
    <name type="synonym">White-rot fungus</name>
    <dbReference type="NCBI Taxonomy" id="5322"/>
    <lineage>
        <taxon>Eukaryota</taxon>
        <taxon>Fungi</taxon>
        <taxon>Dikarya</taxon>
        <taxon>Basidiomycota</taxon>
        <taxon>Agaricomycotina</taxon>
        <taxon>Agaricomycetes</taxon>
        <taxon>Agaricomycetidae</taxon>
        <taxon>Agaricales</taxon>
        <taxon>Pleurotineae</taxon>
        <taxon>Pleurotaceae</taxon>
        <taxon>Pleurotus</taxon>
    </lineage>
</organism>
<feature type="compositionally biased region" description="Acidic residues" evidence="1">
    <location>
        <begin position="552"/>
        <end position="568"/>
    </location>
</feature>
<comment type="caution">
    <text evidence="2">The sequence shown here is derived from an EMBL/GenBank/DDBJ whole genome shotgun (WGS) entry which is preliminary data.</text>
</comment>
<dbReference type="GeneID" id="59373573"/>
<protein>
    <submittedName>
        <fullName evidence="2">Uncharacterized protein</fullName>
    </submittedName>
</protein>
<dbReference type="RefSeq" id="XP_036634820.1">
    <property type="nucleotide sequence ID" value="XM_036773347.1"/>
</dbReference>
<dbReference type="VEuPathDB" id="FungiDB:PC9H_003755"/>
<evidence type="ECO:0000313" key="3">
    <source>
        <dbReference type="Proteomes" id="UP000623687"/>
    </source>
</evidence>
<dbReference type="AlphaFoldDB" id="A0A8H7A335"/>
<sequence length="594" mass="65042">MSEQRPPLTQSLSLSESSSTSTFPRPPKRRYTSVQESDFFTQSASTFYPRPYTHVDRERGDKSFIARSARAIDNLGLNTRGTDPDPTDPRTFIIHPPFTTFPGSERYPEGLTYQLLADNPEWFLDALDFVSTTADSSTATPYPPSLEPPRGWCPAKKKDLKNRGADGWPEGEEPRLRCTFCRRTYAGVNARSMWRRHVYEKHKIAMSNRRDGGDKPRGRGSNKENRGGSQKGLLDFDVIATNETASQGSSYKSTFRSSGPARHRSSSPSAQPKYRAASSSQISQDTFMSSDDSGPAPPVSQPMLSSVSPPPSPPSPQLVDSDTSFETSTSIPSPLPNLPIIPPSPYNPLQTPSFKHSPPRLPSDQPWRFPSPSHPLHSVTREVCLSTLAGNLIKSPSVKSSPSDGSIPATPDNFAKGYRRSPKTLFTNSDKISRFPFATRLRLRYEIDSSPLRQSSKFTKHISSSQVPSSDDWPSDTLVLETISPERDPFTRTWKSTSGGTVPGGDSAPPLSIPDVDSPVVHKHIGSKAASGGPTLAGLGVGLLEPFRLPDDSDSPVDDIDFETEENSPVDTTAVKTGMDLGHIFTPPSKRRKT</sequence>
<feature type="compositionally biased region" description="Low complexity" evidence="1">
    <location>
        <begin position="396"/>
        <end position="408"/>
    </location>
</feature>
<feature type="compositionally biased region" description="Low complexity" evidence="1">
    <location>
        <begin position="8"/>
        <end position="22"/>
    </location>
</feature>
<feature type="region of interest" description="Disordered" evidence="1">
    <location>
        <begin position="1"/>
        <end position="35"/>
    </location>
</feature>
<gene>
    <name evidence="2" type="ORF">PC9H_003755</name>
</gene>
<feature type="compositionally biased region" description="Pro residues" evidence="1">
    <location>
        <begin position="333"/>
        <end position="346"/>
    </location>
</feature>
<dbReference type="OrthoDB" id="2333993at2759"/>
<proteinExistence type="predicted"/>
<feature type="region of interest" description="Disordered" evidence="1">
    <location>
        <begin position="205"/>
        <end position="364"/>
    </location>
</feature>
<name>A0A8H7A335_PLEOS</name>
<evidence type="ECO:0000313" key="2">
    <source>
        <dbReference type="EMBL" id="KAF7436921.1"/>
    </source>
</evidence>
<accession>A0A8H7A335</accession>
<evidence type="ECO:0000256" key="1">
    <source>
        <dbReference type="SAM" id="MobiDB-lite"/>
    </source>
</evidence>
<keyword evidence="3" id="KW-1185">Reference proteome</keyword>